<evidence type="ECO:0000256" key="4">
    <source>
        <dbReference type="ARBA" id="ARBA00023024"/>
    </source>
</evidence>
<protein>
    <recommendedName>
        <fullName evidence="2">chitinase</fullName>
        <ecNumber evidence="2">3.2.1.14</ecNumber>
    </recommendedName>
</protein>
<comment type="caution">
    <text evidence="9">The sequence shown here is derived from an EMBL/GenBank/DDBJ whole genome shotgun (WGS) entry which is preliminary data.</text>
</comment>
<sequence>MKRNLKFLAVFPVFIIAFLIMAASKNESEKVIIGYVGGYRGLVDVSLIAPKKLTHINYAFINVKDNRAFINRPATDTVNLRNLVALKAQNPKLKILISIGGWAWSENFSDAALTDTARAAFATSAVDIARKFKLDGVDVDWEYPGIPGEQGNVYRPEDKKNFTLMMASLRDELNKLESETGSKKLLTIAVGGFNNYINHTEMDKVQRYLDFVNLMTYDFYPGNGVAVHHTNLYDSDQYKGNSGDAVFKAFVKAGVPANKLVMGIAFYGRMIKLKDAAHNGIADSVQSQGYGKGYTFIRDSLINKKGFKHYVDKSAKASYIFNNETKEFMTFDDEKSVTEKCKYVKKNQMGGVMYWENDSDLKGYLLNQINKDIR</sequence>
<dbReference type="InterPro" id="IPR011583">
    <property type="entry name" value="Chitinase_II/V-like_cat"/>
</dbReference>
<reference evidence="9 10" key="1">
    <citation type="submission" date="2018-07" db="EMBL/GenBank/DDBJ databases">
        <title>A draft genome of a endophytic bacteria, a new species of Pedobacter.</title>
        <authorList>
            <person name="Zhang Z.D."/>
            <person name="Chen Z.J."/>
        </authorList>
    </citation>
    <scope>NUCLEOTIDE SEQUENCE [LARGE SCALE GENOMIC DNA]</scope>
    <source>
        <strain evidence="9 10">RS10</strain>
    </source>
</reference>
<keyword evidence="10" id="KW-1185">Reference proteome</keyword>
<keyword evidence="4" id="KW-0624">Polysaccharide degradation</keyword>
<accession>A0A366LDC4</accession>
<dbReference type="GO" id="GO:0005975">
    <property type="term" value="P:carbohydrate metabolic process"/>
    <property type="evidence" value="ECO:0007669"/>
    <property type="project" value="InterPro"/>
</dbReference>
<organism evidence="9 10">
    <name type="scientific">Pedobacter miscanthi</name>
    <dbReference type="NCBI Taxonomy" id="2259170"/>
    <lineage>
        <taxon>Bacteria</taxon>
        <taxon>Pseudomonadati</taxon>
        <taxon>Bacteroidota</taxon>
        <taxon>Sphingobacteriia</taxon>
        <taxon>Sphingobacteriales</taxon>
        <taxon>Sphingobacteriaceae</taxon>
        <taxon>Pedobacter</taxon>
    </lineage>
</organism>
<dbReference type="EC" id="3.2.1.14" evidence="2"/>
<dbReference type="Pfam" id="PF00704">
    <property type="entry name" value="Glyco_hydro_18"/>
    <property type="match status" value="1"/>
</dbReference>
<evidence type="ECO:0000256" key="2">
    <source>
        <dbReference type="ARBA" id="ARBA00012729"/>
    </source>
</evidence>
<dbReference type="SUPFAM" id="SSF54556">
    <property type="entry name" value="Chitinase insertion domain"/>
    <property type="match status" value="1"/>
</dbReference>
<comment type="similarity">
    <text evidence="7">Belongs to the glycosyl hydrolase 18 family.</text>
</comment>
<dbReference type="AlphaFoldDB" id="A0A366LDC4"/>
<evidence type="ECO:0000256" key="3">
    <source>
        <dbReference type="ARBA" id="ARBA00022801"/>
    </source>
</evidence>
<dbReference type="PANTHER" id="PTHR11177">
    <property type="entry name" value="CHITINASE"/>
    <property type="match status" value="1"/>
</dbReference>
<evidence type="ECO:0000256" key="5">
    <source>
        <dbReference type="ARBA" id="ARBA00023295"/>
    </source>
</evidence>
<name>A0A366LDC4_9SPHI</name>
<dbReference type="SUPFAM" id="SSF51445">
    <property type="entry name" value="(Trans)glycosidases"/>
    <property type="match status" value="1"/>
</dbReference>
<dbReference type="Gene3D" id="3.10.50.10">
    <property type="match status" value="1"/>
</dbReference>
<dbReference type="EMBL" id="QNQU01000001">
    <property type="protein sequence ID" value="RBQ11897.1"/>
    <property type="molecule type" value="Genomic_DNA"/>
</dbReference>
<dbReference type="RefSeq" id="WP_113946976.1">
    <property type="nucleotide sequence ID" value="NZ_QNQU01000001.1"/>
</dbReference>
<dbReference type="PANTHER" id="PTHR11177:SF317">
    <property type="entry name" value="CHITINASE 12-RELATED"/>
    <property type="match status" value="1"/>
</dbReference>
<keyword evidence="4" id="KW-0146">Chitin degradation</keyword>
<dbReference type="PROSITE" id="PS01095">
    <property type="entry name" value="GH18_1"/>
    <property type="match status" value="1"/>
</dbReference>
<dbReference type="GO" id="GO:0006032">
    <property type="term" value="P:chitin catabolic process"/>
    <property type="evidence" value="ECO:0007669"/>
    <property type="project" value="UniProtKB-KW"/>
</dbReference>
<evidence type="ECO:0000259" key="8">
    <source>
        <dbReference type="PROSITE" id="PS51910"/>
    </source>
</evidence>
<dbReference type="GO" id="GO:0008061">
    <property type="term" value="F:chitin binding"/>
    <property type="evidence" value="ECO:0007669"/>
    <property type="project" value="InterPro"/>
</dbReference>
<dbReference type="PROSITE" id="PS51910">
    <property type="entry name" value="GH18_2"/>
    <property type="match status" value="1"/>
</dbReference>
<dbReference type="CDD" id="cd06548">
    <property type="entry name" value="GH18_chitinase"/>
    <property type="match status" value="1"/>
</dbReference>
<dbReference type="SMART" id="SM00636">
    <property type="entry name" value="Glyco_18"/>
    <property type="match status" value="1"/>
</dbReference>
<dbReference type="Gene3D" id="3.20.20.80">
    <property type="entry name" value="Glycosidases"/>
    <property type="match status" value="1"/>
</dbReference>
<evidence type="ECO:0000256" key="1">
    <source>
        <dbReference type="ARBA" id="ARBA00000822"/>
    </source>
</evidence>
<dbReference type="Proteomes" id="UP000252081">
    <property type="component" value="Unassembled WGS sequence"/>
</dbReference>
<proteinExistence type="inferred from homology"/>
<keyword evidence="3 6" id="KW-0378">Hydrolase</keyword>
<dbReference type="InterPro" id="IPR029070">
    <property type="entry name" value="Chitinase_insertion_sf"/>
</dbReference>
<gene>
    <name evidence="9" type="ORF">DRW42_01095</name>
</gene>
<keyword evidence="5 6" id="KW-0326">Glycosidase</keyword>
<evidence type="ECO:0000256" key="6">
    <source>
        <dbReference type="RuleBase" id="RU000489"/>
    </source>
</evidence>
<dbReference type="InterPro" id="IPR001579">
    <property type="entry name" value="Glyco_hydro_18_chit_AS"/>
</dbReference>
<keyword evidence="4" id="KW-0119">Carbohydrate metabolism</keyword>
<comment type="catalytic activity">
    <reaction evidence="1">
        <text>Random endo-hydrolysis of N-acetyl-beta-D-glucosaminide (1-&gt;4)-beta-linkages in chitin and chitodextrins.</text>
        <dbReference type="EC" id="3.2.1.14"/>
    </reaction>
</comment>
<evidence type="ECO:0000256" key="7">
    <source>
        <dbReference type="RuleBase" id="RU004453"/>
    </source>
</evidence>
<evidence type="ECO:0000313" key="9">
    <source>
        <dbReference type="EMBL" id="RBQ11897.1"/>
    </source>
</evidence>
<dbReference type="InterPro" id="IPR017853">
    <property type="entry name" value="GH"/>
</dbReference>
<dbReference type="GO" id="GO:0008843">
    <property type="term" value="F:endochitinase activity"/>
    <property type="evidence" value="ECO:0007669"/>
    <property type="project" value="UniProtKB-EC"/>
</dbReference>
<evidence type="ECO:0000313" key="10">
    <source>
        <dbReference type="Proteomes" id="UP000252081"/>
    </source>
</evidence>
<dbReference type="InterPro" id="IPR050314">
    <property type="entry name" value="Glycosyl_Hydrlase_18"/>
</dbReference>
<dbReference type="InterPro" id="IPR001223">
    <property type="entry name" value="Glyco_hydro18_cat"/>
</dbReference>
<feature type="domain" description="GH18" evidence="8">
    <location>
        <begin position="30"/>
        <end position="374"/>
    </location>
</feature>
<dbReference type="OrthoDB" id="9775889at2"/>